<dbReference type="STRING" id="33528.ENSGAFP00000025617"/>
<name>A0A315URT8_GAMAF</name>
<dbReference type="Proteomes" id="UP000250572">
    <property type="component" value="Unassembled WGS sequence"/>
</dbReference>
<keyword evidence="6" id="KW-1185">Reference proteome</keyword>
<evidence type="ECO:0000313" key="5">
    <source>
        <dbReference type="EMBL" id="PWA14465.1"/>
    </source>
</evidence>
<proteinExistence type="inferred from homology"/>
<evidence type="ECO:0000256" key="1">
    <source>
        <dbReference type="ARBA" id="ARBA00004613"/>
    </source>
</evidence>
<evidence type="ECO:0000256" key="4">
    <source>
        <dbReference type="ARBA" id="ARBA00023157"/>
    </source>
</evidence>
<dbReference type="GO" id="GO:0030199">
    <property type="term" value="P:collagen fibril organization"/>
    <property type="evidence" value="ECO:0007669"/>
    <property type="project" value="TreeGrafter"/>
</dbReference>
<organism evidence="5 6">
    <name type="scientific">Gambusia affinis</name>
    <name type="common">Western mosquitofish</name>
    <name type="synonym">Heterandria affinis</name>
    <dbReference type="NCBI Taxonomy" id="33528"/>
    <lineage>
        <taxon>Eukaryota</taxon>
        <taxon>Metazoa</taxon>
        <taxon>Chordata</taxon>
        <taxon>Craniata</taxon>
        <taxon>Vertebrata</taxon>
        <taxon>Euteleostomi</taxon>
        <taxon>Actinopterygii</taxon>
        <taxon>Neopterygii</taxon>
        <taxon>Teleostei</taxon>
        <taxon>Neoteleostei</taxon>
        <taxon>Acanthomorphata</taxon>
        <taxon>Ovalentaria</taxon>
        <taxon>Atherinomorphae</taxon>
        <taxon>Cyprinodontiformes</taxon>
        <taxon>Poeciliidae</taxon>
        <taxon>Poeciliinae</taxon>
        <taxon>Gambusia</taxon>
    </lineage>
</organism>
<dbReference type="PANTHER" id="PTHR15040">
    <property type="entry name" value="DERMATOPONTIN-RELATED"/>
    <property type="match status" value="1"/>
</dbReference>
<gene>
    <name evidence="5" type="ORF">CCH79_00011103</name>
</gene>
<evidence type="ECO:0000256" key="2">
    <source>
        <dbReference type="ARBA" id="ARBA00008712"/>
    </source>
</evidence>
<dbReference type="GO" id="GO:0005615">
    <property type="term" value="C:extracellular space"/>
    <property type="evidence" value="ECO:0007669"/>
    <property type="project" value="TreeGrafter"/>
</dbReference>
<comment type="caution">
    <text evidence="5">The sequence shown here is derived from an EMBL/GenBank/DDBJ whole genome shotgun (WGS) entry which is preliminary data.</text>
</comment>
<dbReference type="GO" id="GO:0031012">
    <property type="term" value="C:extracellular matrix"/>
    <property type="evidence" value="ECO:0007669"/>
    <property type="project" value="TreeGrafter"/>
</dbReference>
<keyword evidence="4" id="KW-1015">Disulfide bond</keyword>
<keyword evidence="3" id="KW-0964">Secreted</keyword>
<evidence type="ECO:0008006" key="7">
    <source>
        <dbReference type="Google" id="ProtNLM"/>
    </source>
</evidence>
<sequence>MMLRTQHGPNTLVVPSLPSCPRKKFSDLKFSSVLSNINRAHSSGTDSFSPFLQPLVMEGGTDTGLKYLRPGHVLGNQRCNATVTTDTASQGSDANLHPEQPLCVVLMKQAVHSHLISSPASNVILHSALRAARSSLVSSPGPVHLISRIFDRVGSQQADQDTAEAASSYRPGFLCSVISGSQKLGCQSQIKYSRQTLVVDMNPALLASVLSLLATVAAQPYDHYDMGWVNGYRQGFNFQCPHGELLVAIRSYFSEKEGSDRLWSFECQPVPENLGEPSDCWWDDINRAGLEWTSTCTRNGLVAGVQSKYFESTLDREWQFYCCYYKRRCPYSCMKTADVPEYYKEEGEMVIPAYGYFIRGAQTTFSGVLRDRQWKYILCRLTDFDCEFENL</sequence>
<dbReference type="InterPro" id="IPR026645">
    <property type="entry name" value="Dermatopontin"/>
</dbReference>
<comment type="subcellular location">
    <subcellularLocation>
        <location evidence="1">Secreted</location>
    </subcellularLocation>
</comment>
<protein>
    <recommendedName>
        <fullName evidence="7">Dermatopontin</fullName>
    </recommendedName>
</protein>
<dbReference type="EMBL" id="NHOQ01002838">
    <property type="protein sequence ID" value="PWA14465.1"/>
    <property type="molecule type" value="Genomic_DNA"/>
</dbReference>
<evidence type="ECO:0000313" key="6">
    <source>
        <dbReference type="Proteomes" id="UP000250572"/>
    </source>
</evidence>
<dbReference type="AlphaFoldDB" id="A0A315URT8"/>
<comment type="similarity">
    <text evidence="2">Belongs to the dermatopontin family.</text>
</comment>
<reference evidence="5 6" key="1">
    <citation type="journal article" date="2018" name="G3 (Bethesda)">
        <title>A High-Quality Reference Genome for the Invasive Mosquitofish Gambusia affinis Using a Chicago Library.</title>
        <authorList>
            <person name="Hoffberg S.L."/>
            <person name="Troendle N.J."/>
            <person name="Glenn T.C."/>
            <person name="Mahmud O."/>
            <person name="Louha S."/>
            <person name="Chalopin D."/>
            <person name="Bennetzen J.L."/>
            <person name="Mauricio R."/>
        </authorList>
    </citation>
    <scope>NUCLEOTIDE SEQUENCE [LARGE SCALE GENOMIC DNA]</scope>
    <source>
        <strain evidence="5">NE01/NJP1002.9</strain>
        <tissue evidence="5">Muscle</tissue>
    </source>
</reference>
<accession>A0A315URT8</accession>
<dbReference type="Pfam" id="PF14704">
    <property type="entry name" value="DERM"/>
    <property type="match status" value="1"/>
</dbReference>
<evidence type="ECO:0000256" key="3">
    <source>
        <dbReference type="ARBA" id="ARBA00022525"/>
    </source>
</evidence>
<dbReference type="PANTHER" id="PTHR15040:SF2">
    <property type="entry name" value="DERMATOPONTIN"/>
    <property type="match status" value="1"/>
</dbReference>